<proteinExistence type="predicted"/>
<dbReference type="InterPro" id="IPR036396">
    <property type="entry name" value="Cyt_P450_sf"/>
</dbReference>
<dbReference type="AlphaFoldDB" id="A0AAV3QHJ4"/>
<dbReference type="GO" id="GO:0020037">
    <property type="term" value="F:heme binding"/>
    <property type="evidence" value="ECO:0007669"/>
    <property type="project" value="InterPro"/>
</dbReference>
<dbReference type="Proteomes" id="UP001454036">
    <property type="component" value="Unassembled WGS sequence"/>
</dbReference>
<evidence type="ECO:0000313" key="3">
    <source>
        <dbReference type="Proteomes" id="UP001454036"/>
    </source>
</evidence>
<sequence>MHVFFTLFLVLLPLIFLLVRKKRSLSKLPPGTLGLPFIGQSLTLLRVTRTNTGKKWLEGKVKKYGPISKMSLFGKPAVFIYIWTSCKQVCLHKR</sequence>
<dbReference type="GO" id="GO:0005506">
    <property type="term" value="F:iron ion binding"/>
    <property type="evidence" value="ECO:0007669"/>
    <property type="project" value="InterPro"/>
</dbReference>
<protein>
    <recommendedName>
        <fullName evidence="4">Cytochrome P450</fullName>
    </recommendedName>
</protein>
<dbReference type="SUPFAM" id="SSF48264">
    <property type="entry name" value="Cytochrome P450"/>
    <property type="match status" value="1"/>
</dbReference>
<dbReference type="Gene3D" id="1.10.630.10">
    <property type="entry name" value="Cytochrome P450"/>
    <property type="match status" value="1"/>
</dbReference>
<dbReference type="EMBL" id="BAABME010004537">
    <property type="protein sequence ID" value="GAA0162736.1"/>
    <property type="molecule type" value="Genomic_DNA"/>
</dbReference>
<feature type="chain" id="PRO_5043562317" description="Cytochrome P450" evidence="1">
    <location>
        <begin position="25"/>
        <end position="94"/>
    </location>
</feature>
<feature type="signal peptide" evidence="1">
    <location>
        <begin position="1"/>
        <end position="24"/>
    </location>
</feature>
<evidence type="ECO:0000256" key="1">
    <source>
        <dbReference type="SAM" id="SignalP"/>
    </source>
</evidence>
<dbReference type="GO" id="GO:0016705">
    <property type="term" value="F:oxidoreductase activity, acting on paired donors, with incorporation or reduction of molecular oxygen"/>
    <property type="evidence" value="ECO:0007669"/>
    <property type="project" value="InterPro"/>
</dbReference>
<accession>A0AAV3QHJ4</accession>
<comment type="caution">
    <text evidence="2">The sequence shown here is derived from an EMBL/GenBank/DDBJ whole genome shotgun (WGS) entry which is preliminary data.</text>
</comment>
<organism evidence="2 3">
    <name type="scientific">Lithospermum erythrorhizon</name>
    <name type="common">Purple gromwell</name>
    <name type="synonym">Lithospermum officinale var. erythrorhizon</name>
    <dbReference type="NCBI Taxonomy" id="34254"/>
    <lineage>
        <taxon>Eukaryota</taxon>
        <taxon>Viridiplantae</taxon>
        <taxon>Streptophyta</taxon>
        <taxon>Embryophyta</taxon>
        <taxon>Tracheophyta</taxon>
        <taxon>Spermatophyta</taxon>
        <taxon>Magnoliopsida</taxon>
        <taxon>eudicotyledons</taxon>
        <taxon>Gunneridae</taxon>
        <taxon>Pentapetalae</taxon>
        <taxon>asterids</taxon>
        <taxon>lamiids</taxon>
        <taxon>Boraginales</taxon>
        <taxon>Boraginaceae</taxon>
        <taxon>Boraginoideae</taxon>
        <taxon>Lithospermeae</taxon>
        <taxon>Lithospermum</taxon>
    </lineage>
</organism>
<evidence type="ECO:0000313" key="2">
    <source>
        <dbReference type="EMBL" id="GAA0162736.1"/>
    </source>
</evidence>
<gene>
    <name evidence="2" type="ORF">LIER_18766</name>
</gene>
<name>A0AAV3QHJ4_LITER</name>
<keyword evidence="3" id="KW-1185">Reference proteome</keyword>
<reference evidence="2 3" key="1">
    <citation type="submission" date="2024-01" db="EMBL/GenBank/DDBJ databases">
        <title>The complete chloroplast genome sequence of Lithospermum erythrorhizon: insights into the phylogenetic relationship among Boraginaceae species and the maternal lineages of purple gromwells.</title>
        <authorList>
            <person name="Okada T."/>
            <person name="Watanabe K."/>
        </authorList>
    </citation>
    <scope>NUCLEOTIDE SEQUENCE [LARGE SCALE GENOMIC DNA]</scope>
</reference>
<keyword evidence="1" id="KW-0732">Signal</keyword>
<dbReference type="GO" id="GO:0004497">
    <property type="term" value="F:monooxygenase activity"/>
    <property type="evidence" value="ECO:0007669"/>
    <property type="project" value="InterPro"/>
</dbReference>
<evidence type="ECO:0008006" key="4">
    <source>
        <dbReference type="Google" id="ProtNLM"/>
    </source>
</evidence>